<accession>A0A559KEK8</accession>
<keyword evidence="1" id="KW-0175">Coiled coil</keyword>
<dbReference type="EMBL" id="VNJI01000007">
    <property type="protein sequence ID" value="TVY10561.1"/>
    <property type="molecule type" value="Genomic_DNA"/>
</dbReference>
<feature type="coiled-coil region" evidence="1">
    <location>
        <begin position="56"/>
        <end position="83"/>
    </location>
</feature>
<keyword evidence="3" id="KW-1185">Reference proteome</keyword>
<name>A0A559KEK8_9BACL</name>
<proteinExistence type="predicted"/>
<sequence length="85" mass="9853">MIQVLEAGMEHNKEEGYVGRVAFQVENHKLPYEITLFSKSGRDWGYGLFFWKESGSEEQIEEVEELLEDNDELFELLVNAAKAKL</sequence>
<protein>
    <submittedName>
        <fullName evidence="2">Uncharacterized protein</fullName>
    </submittedName>
</protein>
<evidence type="ECO:0000256" key="1">
    <source>
        <dbReference type="SAM" id="Coils"/>
    </source>
</evidence>
<reference evidence="2 3" key="1">
    <citation type="submission" date="2019-07" db="EMBL/GenBank/DDBJ databases">
        <authorList>
            <person name="Kim J."/>
        </authorList>
    </citation>
    <scope>NUCLEOTIDE SEQUENCE [LARGE SCALE GENOMIC DNA]</scope>
    <source>
        <strain evidence="2 3">JC52</strain>
    </source>
</reference>
<organism evidence="2 3">
    <name type="scientific">Paenibacillus cremeus</name>
    <dbReference type="NCBI Taxonomy" id="2163881"/>
    <lineage>
        <taxon>Bacteria</taxon>
        <taxon>Bacillati</taxon>
        <taxon>Bacillota</taxon>
        <taxon>Bacilli</taxon>
        <taxon>Bacillales</taxon>
        <taxon>Paenibacillaceae</taxon>
        <taxon>Paenibacillus</taxon>
    </lineage>
</organism>
<dbReference type="RefSeq" id="WP_144845098.1">
    <property type="nucleotide sequence ID" value="NZ_VNJI01000007.1"/>
</dbReference>
<dbReference type="AlphaFoldDB" id="A0A559KEK8"/>
<dbReference type="OrthoDB" id="2665115at2"/>
<evidence type="ECO:0000313" key="3">
    <source>
        <dbReference type="Proteomes" id="UP000317036"/>
    </source>
</evidence>
<gene>
    <name evidence="2" type="ORF">FPZ49_07440</name>
</gene>
<comment type="caution">
    <text evidence="2">The sequence shown here is derived from an EMBL/GenBank/DDBJ whole genome shotgun (WGS) entry which is preliminary data.</text>
</comment>
<evidence type="ECO:0000313" key="2">
    <source>
        <dbReference type="EMBL" id="TVY10561.1"/>
    </source>
</evidence>
<dbReference type="Proteomes" id="UP000317036">
    <property type="component" value="Unassembled WGS sequence"/>
</dbReference>